<comment type="caution">
    <text evidence="2">The sequence shown here is derived from an EMBL/GenBank/DDBJ whole genome shotgun (WGS) entry which is preliminary data.</text>
</comment>
<name>A0A0M0KFA0_ALKHA</name>
<evidence type="ECO:0008006" key="3">
    <source>
        <dbReference type="Google" id="ProtNLM"/>
    </source>
</evidence>
<accession>A0A0M0KFA0</accession>
<dbReference type="RefSeq" id="WP_053430112.1">
    <property type="nucleotide sequence ID" value="NZ_CP040441.1"/>
</dbReference>
<keyword evidence="1" id="KW-0812">Transmembrane</keyword>
<dbReference type="EMBL" id="LILD01000001">
    <property type="protein sequence ID" value="KOO37530.1"/>
    <property type="molecule type" value="Genomic_DNA"/>
</dbReference>
<reference evidence="2" key="1">
    <citation type="submission" date="2015-08" db="EMBL/GenBank/DDBJ databases">
        <title>Complete DNA Sequence of Pseudomonas syringae pv. actinidiae, the Causal Agent of Kiwifruit Canker Disease.</title>
        <authorList>
            <person name="Rikkerink E.H.A."/>
            <person name="Fineran P.C."/>
        </authorList>
    </citation>
    <scope>NUCLEOTIDE SEQUENCE</scope>
    <source>
        <strain evidence="2">DSM 13666</strain>
    </source>
</reference>
<dbReference type="GeneID" id="87599394"/>
<gene>
    <name evidence="2" type="ORF">AMD02_00745</name>
</gene>
<dbReference type="PATRIC" id="fig|136160.3.peg.334"/>
<organism evidence="2">
    <name type="scientific">Halalkalibacterium halodurans</name>
    <name type="common">Bacillus halodurans</name>
    <dbReference type="NCBI Taxonomy" id="86665"/>
    <lineage>
        <taxon>Bacteria</taxon>
        <taxon>Bacillati</taxon>
        <taxon>Bacillota</taxon>
        <taxon>Bacilli</taxon>
        <taxon>Bacillales</taxon>
        <taxon>Bacillaceae</taxon>
        <taxon>Halalkalibacterium (ex Joshi et al. 2022)</taxon>
    </lineage>
</organism>
<evidence type="ECO:0000256" key="1">
    <source>
        <dbReference type="SAM" id="Phobius"/>
    </source>
</evidence>
<protein>
    <recommendedName>
        <fullName evidence="3">DUF4825 domain-containing protein</fullName>
    </recommendedName>
</protein>
<sequence length="151" mass="17190">MPKRKTLIVLSLIVLIGVGVVLYQLAARTTFGNVLDETIPSQEDITHITVEAYSEELGETLWATIDDVEIIDHLLTEHKEIALKKQRTKHTKILDYMMTISTPTKSDSFHFDETHFVASGTDYKMLNGHLVDSIDRLDVEWQTTDEFLGIE</sequence>
<dbReference type="AlphaFoldDB" id="A0A0M0KFA0"/>
<keyword evidence="1" id="KW-1133">Transmembrane helix</keyword>
<feature type="transmembrane region" description="Helical" evidence="1">
    <location>
        <begin position="7"/>
        <end position="26"/>
    </location>
</feature>
<proteinExistence type="predicted"/>
<keyword evidence="1" id="KW-0472">Membrane</keyword>
<evidence type="ECO:0000313" key="2">
    <source>
        <dbReference type="EMBL" id="KOO37530.1"/>
    </source>
</evidence>